<name>A0ACC2UYG3_9TREE</name>
<protein>
    <submittedName>
        <fullName evidence="1">Uncharacterized protein</fullName>
    </submittedName>
</protein>
<keyword evidence="2" id="KW-1185">Reference proteome</keyword>
<organism evidence="1 2">
    <name type="scientific">Naganishia friedmannii</name>
    <dbReference type="NCBI Taxonomy" id="89922"/>
    <lineage>
        <taxon>Eukaryota</taxon>
        <taxon>Fungi</taxon>
        <taxon>Dikarya</taxon>
        <taxon>Basidiomycota</taxon>
        <taxon>Agaricomycotina</taxon>
        <taxon>Tremellomycetes</taxon>
        <taxon>Filobasidiales</taxon>
        <taxon>Filobasidiaceae</taxon>
        <taxon>Naganishia</taxon>
    </lineage>
</organism>
<reference evidence="1" key="1">
    <citation type="submission" date="2023-04" db="EMBL/GenBank/DDBJ databases">
        <title>Draft Genome sequencing of Naganishia species isolated from polar environments using Oxford Nanopore Technology.</title>
        <authorList>
            <person name="Leo P."/>
            <person name="Venkateswaran K."/>
        </authorList>
    </citation>
    <scope>NUCLEOTIDE SEQUENCE</scope>
    <source>
        <strain evidence="1">MNA-CCFEE 5423</strain>
    </source>
</reference>
<accession>A0ACC2UYG3</accession>
<evidence type="ECO:0000313" key="1">
    <source>
        <dbReference type="EMBL" id="KAJ9091784.1"/>
    </source>
</evidence>
<proteinExistence type="predicted"/>
<gene>
    <name evidence="1" type="ORF">QFC21_007087</name>
</gene>
<sequence length="409" mass="44069">MSLFNSDYQPISTAAPATATTVAPAVSSPSEPAAASTPTPVKGKAVTYSGTYNVGLVDVSVPKLVEDDDVVLKVTATTLCGSDLHLWHGETAGIPAGTVVGHECVGIVDKVGSGVKSLKEGDMLKSFIKVPMADFNCLKIPDEVPDEKALFLSDVLPAAYHCVKDTGIKDGDIVGIWGLGPIGQAAVRFAALAGARRIYAIDKVDSRLALARQGGKPGVVHTINYQQLEELDDVVEFIQAKCPEGLDCAIDATSTHEPKAEKALRLESDNPNVVNECIRSVRKMGRAPPVHLYWQEILDKIVSDEFDPTFLITQRIRLEDLPEFYPVWASRVPSIQKVFVVTRFGPEQACPGTPALASTQQLERLDGGRRRSSLLVTVQQMGGRRRSSFLQSMLSEGKTYLDKALGTAQ</sequence>
<dbReference type="EMBL" id="JASBWT010000046">
    <property type="protein sequence ID" value="KAJ9091784.1"/>
    <property type="molecule type" value="Genomic_DNA"/>
</dbReference>
<dbReference type="Proteomes" id="UP001227268">
    <property type="component" value="Unassembled WGS sequence"/>
</dbReference>
<evidence type="ECO:0000313" key="2">
    <source>
        <dbReference type="Proteomes" id="UP001227268"/>
    </source>
</evidence>
<comment type="caution">
    <text evidence="1">The sequence shown here is derived from an EMBL/GenBank/DDBJ whole genome shotgun (WGS) entry which is preliminary data.</text>
</comment>